<name>A0A0F9W731_9ZZZZ</name>
<organism evidence="1">
    <name type="scientific">marine sediment metagenome</name>
    <dbReference type="NCBI Taxonomy" id="412755"/>
    <lineage>
        <taxon>unclassified sequences</taxon>
        <taxon>metagenomes</taxon>
        <taxon>ecological metagenomes</taxon>
    </lineage>
</organism>
<dbReference type="AlphaFoldDB" id="A0A0F9W731"/>
<evidence type="ECO:0000313" key="1">
    <source>
        <dbReference type="EMBL" id="KKN73823.1"/>
    </source>
</evidence>
<dbReference type="Gene3D" id="1.10.30.50">
    <property type="match status" value="1"/>
</dbReference>
<accession>A0A0F9W731</accession>
<dbReference type="InterPro" id="IPR008713">
    <property type="entry name" value="Phage_lambda_NinG"/>
</dbReference>
<dbReference type="EMBL" id="LAZR01000336">
    <property type="protein sequence ID" value="KKN73823.1"/>
    <property type="molecule type" value="Genomic_DNA"/>
</dbReference>
<comment type="caution">
    <text evidence="1">The sequence shown here is derived from an EMBL/GenBank/DDBJ whole genome shotgun (WGS) entry which is preliminary data.</text>
</comment>
<reference evidence="1" key="1">
    <citation type="journal article" date="2015" name="Nature">
        <title>Complex archaea that bridge the gap between prokaryotes and eukaryotes.</title>
        <authorList>
            <person name="Spang A."/>
            <person name="Saw J.H."/>
            <person name="Jorgensen S.L."/>
            <person name="Zaremba-Niedzwiedzka K."/>
            <person name="Martijn J."/>
            <person name="Lind A.E."/>
            <person name="van Eijk R."/>
            <person name="Schleper C."/>
            <person name="Guy L."/>
            <person name="Ettema T.J."/>
        </authorList>
    </citation>
    <scope>NUCLEOTIDE SEQUENCE</scope>
</reference>
<protein>
    <submittedName>
        <fullName evidence="1">Uncharacterized protein</fullName>
    </submittedName>
</protein>
<dbReference type="Pfam" id="PF05766">
    <property type="entry name" value="NinG"/>
    <property type="match status" value="1"/>
</dbReference>
<proteinExistence type="predicted"/>
<gene>
    <name evidence="1" type="ORF">LCGC14_0396250</name>
</gene>
<sequence>MRKTPIKKQSKNRIPTLRRRVWCLFSIYIRLRDCIRTTGSKEWGECFTCDETLPFDKLDAGHFIAGRHNGNLFSERGCHAQCRSCNRFKHGNVLEYRRQIVKLYGVGADLSLEAEARVVRKFTVEELLNLEAELKEKIKLLEV</sequence>